<dbReference type="AlphaFoldDB" id="A4CL22"/>
<dbReference type="STRING" id="313596.RB2501_14624"/>
<evidence type="ECO:0000256" key="3">
    <source>
        <dbReference type="ARBA" id="ARBA00022723"/>
    </source>
</evidence>
<dbReference type="CDD" id="cd07398">
    <property type="entry name" value="MPP_YbbF-LpxH"/>
    <property type="match status" value="1"/>
</dbReference>
<reference evidence="7 8" key="1">
    <citation type="journal article" date="2009" name="J. Bacteriol.">
        <title>Complete genome sequence of Robiginitalea biformata HTCC2501.</title>
        <authorList>
            <person name="Oh H.M."/>
            <person name="Giovannoni S.J."/>
            <person name="Lee K."/>
            <person name="Ferriera S."/>
            <person name="Johnson J."/>
            <person name="Cho J.C."/>
        </authorList>
    </citation>
    <scope>NUCLEOTIDE SEQUENCE [LARGE SCALE GENOMIC DNA]</scope>
    <source>
        <strain evidence="8">ATCC BAA-864 / HTCC2501 / KCTC 12146</strain>
    </source>
</reference>
<proteinExistence type="predicted"/>
<keyword evidence="3" id="KW-0479">Metal-binding</keyword>
<dbReference type="GO" id="GO:0008758">
    <property type="term" value="F:UDP-2,3-diacylglucosamine hydrolase activity"/>
    <property type="evidence" value="ECO:0007669"/>
    <property type="project" value="TreeGrafter"/>
</dbReference>
<dbReference type="RefSeq" id="WP_015754887.1">
    <property type="nucleotide sequence ID" value="NC_013222.1"/>
</dbReference>
<dbReference type="InterPro" id="IPR029052">
    <property type="entry name" value="Metallo-depent_PP-like"/>
</dbReference>
<name>A4CL22_ROBBH</name>
<dbReference type="GO" id="GO:0009245">
    <property type="term" value="P:lipid A biosynthetic process"/>
    <property type="evidence" value="ECO:0007669"/>
    <property type="project" value="TreeGrafter"/>
</dbReference>
<dbReference type="Gene3D" id="3.60.21.10">
    <property type="match status" value="1"/>
</dbReference>
<keyword evidence="5" id="KW-0464">Manganese</keyword>
<keyword evidence="4" id="KW-0472">Membrane</keyword>
<keyword evidence="2" id="KW-0997">Cell inner membrane</keyword>
<dbReference type="GO" id="GO:0046872">
    <property type="term" value="F:metal ion binding"/>
    <property type="evidence" value="ECO:0007669"/>
    <property type="project" value="UniProtKB-KW"/>
</dbReference>
<evidence type="ECO:0000313" key="7">
    <source>
        <dbReference type="EMBL" id="EAR15571.1"/>
    </source>
</evidence>
<dbReference type="EMBL" id="CP001712">
    <property type="protein sequence ID" value="EAR15571.1"/>
    <property type="molecule type" value="Genomic_DNA"/>
</dbReference>
<dbReference type="InterPro" id="IPR004843">
    <property type="entry name" value="Calcineurin-like_PHP"/>
</dbReference>
<feature type="domain" description="Calcineurin-like phosphoesterase" evidence="6">
    <location>
        <begin position="8"/>
        <end position="204"/>
    </location>
</feature>
<dbReference type="OrthoDB" id="9802481at2"/>
<keyword evidence="8" id="KW-1185">Reference proteome</keyword>
<dbReference type="PANTHER" id="PTHR34990:SF2">
    <property type="entry name" value="BLL8164 PROTEIN"/>
    <property type="match status" value="1"/>
</dbReference>
<protein>
    <recommendedName>
        <fullName evidence="6">Calcineurin-like phosphoesterase domain-containing protein</fullName>
    </recommendedName>
</protein>
<evidence type="ECO:0000256" key="2">
    <source>
        <dbReference type="ARBA" id="ARBA00022519"/>
    </source>
</evidence>
<evidence type="ECO:0000256" key="5">
    <source>
        <dbReference type="ARBA" id="ARBA00023211"/>
    </source>
</evidence>
<sequence>MKKRKPQIVVLSDVHLGTRECQADSLLAYLSSIRPATLVLNGDIFDFERFDKAYFPPSHFKVLKKILGLAASGTTVYYLTGNRDQVFRKFTGTTLGNLQIRDKLLLNLDGRKTWIFHGDICDLAGTQTKWVVRLGALGYRLLFLANRGFNRVRRLTGRGPYSLARRAGQNRAAAGHRERFEKSVVDLALENRYDTVICGHIHHPKKAWRETPKGNCLYLNSGDWVESLTALEYHFKRWKLYKYQEDKLLPFFADEELKGMDMNQLISSILEITETNKDKKTTDGSGD</sequence>
<evidence type="ECO:0000259" key="6">
    <source>
        <dbReference type="Pfam" id="PF00149"/>
    </source>
</evidence>
<dbReference type="Pfam" id="PF00149">
    <property type="entry name" value="Metallophos"/>
    <property type="match status" value="1"/>
</dbReference>
<organism evidence="7 8">
    <name type="scientific">Robiginitalea biformata (strain ATCC BAA-864 / DSM 15991 / KCTC 12146 / HTCC2501)</name>
    <dbReference type="NCBI Taxonomy" id="313596"/>
    <lineage>
        <taxon>Bacteria</taxon>
        <taxon>Pseudomonadati</taxon>
        <taxon>Bacteroidota</taxon>
        <taxon>Flavobacteriia</taxon>
        <taxon>Flavobacteriales</taxon>
        <taxon>Flavobacteriaceae</taxon>
        <taxon>Robiginitalea</taxon>
    </lineage>
</organism>
<dbReference type="Proteomes" id="UP000009049">
    <property type="component" value="Chromosome"/>
</dbReference>
<dbReference type="GO" id="GO:0016020">
    <property type="term" value="C:membrane"/>
    <property type="evidence" value="ECO:0007669"/>
    <property type="project" value="GOC"/>
</dbReference>
<dbReference type="KEGG" id="rbi:RB2501_14624"/>
<gene>
    <name evidence="7" type="ordered locus">RB2501_14624</name>
</gene>
<dbReference type="eggNOG" id="COG2908">
    <property type="taxonomic scope" value="Bacteria"/>
</dbReference>
<dbReference type="SUPFAM" id="SSF56300">
    <property type="entry name" value="Metallo-dependent phosphatases"/>
    <property type="match status" value="1"/>
</dbReference>
<evidence type="ECO:0000313" key="8">
    <source>
        <dbReference type="Proteomes" id="UP000009049"/>
    </source>
</evidence>
<evidence type="ECO:0000256" key="1">
    <source>
        <dbReference type="ARBA" id="ARBA00022475"/>
    </source>
</evidence>
<dbReference type="InterPro" id="IPR043461">
    <property type="entry name" value="LpxH-like"/>
</dbReference>
<dbReference type="PANTHER" id="PTHR34990">
    <property type="entry name" value="UDP-2,3-DIACYLGLUCOSAMINE HYDROLASE-RELATED"/>
    <property type="match status" value="1"/>
</dbReference>
<evidence type="ECO:0000256" key="4">
    <source>
        <dbReference type="ARBA" id="ARBA00023136"/>
    </source>
</evidence>
<accession>A4CL22</accession>
<keyword evidence="1" id="KW-1003">Cell membrane</keyword>
<dbReference type="HOGENOM" id="CLU_061126_2_0_10"/>